<evidence type="ECO:0000313" key="6">
    <source>
        <dbReference type="EMBL" id="CAL0313692.1"/>
    </source>
</evidence>
<dbReference type="AlphaFoldDB" id="A0AAV1WYA0"/>
<keyword evidence="1 4" id="KW-0732">Signal</keyword>
<feature type="chain" id="PRO_5043494655" description="Pectinesterase inhibitor domain-containing protein" evidence="4">
    <location>
        <begin position="27"/>
        <end position="194"/>
    </location>
</feature>
<evidence type="ECO:0000313" key="7">
    <source>
        <dbReference type="Proteomes" id="UP001497480"/>
    </source>
</evidence>
<dbReference type="SUPFAM" id="SSF101148">
    <property type="entry name" value="Plant invertase/pectin methylesterase inhibitor"/>
    <property type="match status" value="1"/>
</dbReference>
<evidence type="ECO:0000256" key="3">
    <source>
        <dbReference type="ARBA" id="ARBA00038471"/>
    </source>
</evidence>
<dbReference type="Pfam" id="PF04043">
    <property type="entry name" value="PMEI"/>
    <property type="match status" value="1"/>
</dbReference>
<evidence type="ECO:0000256" key="2">
    <source>
        <dbReference type="ARBA" id="ARBA00023157"/>
    </source>
</evidence>
<accession>A0AAV1WYA0</accession>
<comment type="caution">
    <text evidence="6">The sequence shown here is derived from an EMBL/GenBank/DDBJ whole genome shotgun (WGS) entry which is preliminary data.</text>
</comment>
<evidence type="ECO:0000256" key="1">
    <source>
        <dbReference type="ARBA" id="ARBA00022729"/>
    </source>
</evidence>
<feature type="signal peptide" evidence="4">
    <location>
        <begin position="1"/>
        <end position="26"/>
    </location>
</feature>
<comment type="similarity">
    <text evidence="3">Belongs to the PMEI family.</text>
</comment>
<dbReference type="NCBIfam" id="TIGR01614">
    <property type="entry name" value="PME_inhib"/>
    <property type="match status" value="1"/>
</dbReference>
<feature type="domain" description="Pectinesterase inhibitor" evidence="5">
    <location>
        <begin position="28"/>
        <end position="181"/>
    </location>
</feature>
<proteinExistence type="inferred from homology"/>
<reference evidence="6 7" key="1">
    <citation type="submission" date="2024-03" db="EMBL/GenBank/DDBJ databases">
        <authorList>
            <person name="Martinez-Hernandez J."/>
        </authorList>
    </citation>
    <scope>NUCLEOTIDE SEQUENCE [LARGE SCALE GENOMIC DNA]</scope>
</reference>
<keyword evidence="2" id="KW-1015">Disulfide bond</keyword>
<dbReference type="InterPro" id="IPR034086">
    <property type="entry name" value="PMEI_plant"/>
</dbReference>
<evidence type="ECO:0000259" key="5">
    <source>
        <dbReference type="SMART" id="SM00856"/>
    </source>
</evidence>
<evidence type="ECO:0000256" key="4">
    <source>
        <dbReference type="SAM" id="SignalP"/>
    </source>
</evidence>
<name>A0AAV1WYA0_LUPLU</name>
<dbReference type="InterPro" id="IPR052421">
    <property type="entry name" value="PCW_Enzyme_Inhibitor"/>
</dbReference>
<dbReference type="PANTHER" id="PTHR36710:SF20">
    <property type="entry name" value="PECTINESTERASE INHIBITOR DOMAIN PROTEIN"/>
    <property type="match status" value="1"/>
</dbReference>
<dbReference type="Proteomes" id="UP001497480">
    <property type="component" value="Unassembled WGS sequence"/>
</dbReference>
<sequence length="194" mass="20880">MTYFCITPSLISSLVTLFLLFAAASCASKVVDVQVICAQARDPKLCSSVLNSKPGGAKGVDLVTLAQYTINVARVKATKTITLINSLIAKSGGHPKAKSHYQTCLTHFNKDEGALNDINYVQELLKKGDYFGVGTAASAVITDVDDCITGEDPEDPSYPDKSNLPQYADVVQKVVDIILIISNYLIQNSYKIGE</sequence>
<protein>
    <recommendedName>
        <fullName evidence="5">Pectinesterase inhibitor domain-containing protein</fullName>
    </recommendedName>
</protein>
<gene>
    <name evidence="6" type="ORF">LLUT_LOCUS14752</name>
</gene>
<dbReference type="InterPro" id="IPR035513">
    <property type="entry name" value="Invertase/methylesterase_inhib"/>
</dbReference>
<organism evidence="6 7">
    <name type="scientific">Lupinus luteus</name>
    <name type="common">European yellow lupine</name>
    <dbReference type="NCBI Taxonomy" id="3873"/>
    <lineage>
        <taxon>Eukaryota</taxon>
        <taxon>Viridiplantae</taxon>
        <taxon>Streptophyta</taxon>
        <taxon>Embryophyta</taxon>
        <taxon>Tracheophyta</taxon>
        <taxon>Spermatophyta</taxon>
        <taxon>Magnoliopsida</taxon>
        <taxon>eudicotyledons</taxon>
        <taxon>Gunneridae</taxon>
        <taxon>Pentapetalae</taxon>
        <taxon>rosids</taxon>
        <taxon>fabids</taxon>
        <taxon>Fabales</taxon>
        <taxon>Fabaceae</taxon>
        <taxon>Papilionoideae</taxon>
        <taxon>50 kb inversion clade</taxon>
        <taxon>genistoids sensu lato</taxon>
        <taxon>core genistoids</taxon>
        <taxon>Genisteae</taxon>
        <taxon>Lupinus</taxon>
    </lineage>
</organism>
<keyword evidence="7" id="KW-1185">Reference proteome</keyword>
<dbReference type="FunFam" id="1.20.140.40:FF:000008">
    <property type="entry name" value="Invertase/pectin methylesterase inhibitor family protein"/>
    <property type="match status" value="1"/>
</dbReference>
<dbReference type="EMBL" id="CAXHTB010000010">
    <property type="protein sequence ID" value="CAL0313692.1"/>
    <property type="molecule type" value="Genomic_DNA"/>
</dbReference>
<dbReference type="InterPro" id="IPR006501">
    <property type="entry name" value="Pectinesterase_inhib_dom"/>
</dbReference>
<dbReference type="SMART" id="SM00856">
    <property type="entry name" value="PMEI"/>
    <property type="match status" value="1"/>
</dbReference>
<dbReference type="Gene3D" id="1.20.140.40">
    <property type="entry name" value="Invertase/pectin methylesterase inhibitor family protein"/>
    <property type="match status" value="1"/>
</dbReference>
<dbReference type="CDD" id="cd15797">
    <property type="entry name" value="PMEI"/>
    <property type="match status" value="1"/>
</dbReference>
<dbReference type="GO" id="GO:0046910">
    <property type="term" value="F:pectinesterase inhibitor activity"/>
    <property type="evidence" value="ECO:0007669"/>
    <property type="project" value="InterPro"/>
</dbReference>
<dbReference type="PANTHER" id="PTHR36710">
    <property type="entry name" value="PECTINESTERASE INHIBITOR-LIKE"/>
    <property type="match status" value="1"/>
</dbReference>